<protein>
    <submittedName>
        <fullName evidence="2">Reverse transcriptase domain-containing protein</fullName>
    </submittedName>
</protein>
<dbReference type="GO" id="GO:0003964">
    <property type="term" value="F:RNA-directed DNA polymerase activity"/>
    <property type="evidence" value="ECO:0007669"/>
    <property type="project" value="UniProtKB-KW"/>
</dbReference>
<keyword evidence="2" id="KW-0548">Nucleotidyltransferase</keyword>
<organism evidence="2">
    <name type="scientific">Tanacetum cinerariifolium</name>
    <name type="common">Dalmatian daisy</name>
    <name type="synonym">Chrysanthemum cinerariifolium</name>
    <dbReference type="NCBI Taxonomy" id="118510"/>
    <lineage>
        <taxon>Eukaryota</taxon>
        <taxon>Viridiplantae</taxon>
        <taxon>Streptophyta</taxon>
        <taxon>Embryophyta</taxon>
        <taxon>Tracheophyta</taxon>
        <taxon>Spermatophyta</taxon>
        <taxon>Magnoliopsida</taxon>
        <taxon>eudicotyledons</taxon>
        <taxon>Gunneridae</taxon>
        <taxon>Pentapetalae</taxon>
        <taxon>asterids</taxon>
        <taxon>campanulids</taxon>
        <taxon>Asterales</taxon>
        <taxon>Asteraceae</taxon>
        <taxon>Asteroideae</taxon>
        <taxon>Anthemideae</taxon>
        <taxon>Anthemidinae</taxon>
        <taxon>Tanacetum</taxon>
    </lineage>
</organism>
<keyword evidence="2" id="KW-0808">Transferase</keyword>
<proteinExistence type="predicted"/>
<comment type="caution">
    <text evidence="2">The sequence shown here is derived from an EMBL/GenBank/DDBJ whole genome shotgun (WGS) entry which is preliminary data.</text>
</comment>
<accession>A0A699RAG8</accession>
<feature type="compositionally biased region" description="Basic and acidic residues" evidence="1">
    <location>
        <begin position="35"/>
        <end position="45"/>
    </location>
</feature>
<feature type="non-terminal residue" evidence="2">
    <location>
        <position position="149"/>
    </location>
</feature>
<reference evidence="2" key="1">
    <citation type="journal article" date="2019" name="Sci. Rep.">
        <title>Draft genome of Tanacetum cinerariifolium, the natural source of mosquito coil.</title>
        <authorList>
            <person name="Yamashiro T."/>
            <person name="Shiraishi A."/>
            <person name="Satake H."/>
            <person name="Nakayama K."/>
        </authorList>
    </citation>
    <scope>NUCLEOTIDE SEQUENCE</scope>
</reference>
<dbReference type="AlphaFoldDB" id="A0A699RAG8"/>
<name>A0A699RAG8_TANCI</name>
<evidence type="ECO:0000256" key="1">
    <source>
        <dbReference type="SAM" id="MobiDB-lite"/>
    </source>
</evidence>
<evidence type="ECO:0000313" key="2">
    <source>
        <dbReference type="EMBL" id="GFC82656.1"/>
    </source>
</evidence>
<sequence>MPPRMRTRSAGWPAAESLVGGTGVRVGRGGRGRRPREGNDERVDDLNGQENDQGMGANGGVEKLLPAMLTQVGNQGNVGNQNDNVVNENVQENIRNVLVNGNRVGCLYKEFLACNPKKYDGKGGAVVLTRWIEIMENVQDMSGCSIDQK</sequence>
<keyword evidence="2" id="KW-0695">RNA-directed DNA polymerase</keyword>
<feature type="region of interest" description="Disordered" evidence="1">
    <location>
        <begin position="1"/>
        <end position="59"/>
    </location>
</feature>
<dbReference type="EMBL" id="BKCJ011085620">
    <property type="protein sequence ID" value="GFC82656.1"/>
    <property type="molecule type" value="Genomic_DNA"/>
</dbReference>
<gene>
    <name evidence="2" type="ORF">Tci_854626</name>
</gene>